<proteinExistence type="predicted"/>
<evidence type="ECO:0000313" key="1">
    <source>
        <dbReference type="EMBL" id="MQM07394.1"/>
    </source>
</evidence>
<gene>
    <name evidence="1" type="ORF">Taro_040237</name>
</gene>
<dbReference type="AlphaFoldDB" id="A0A843WTW6"/>
<reference evidence="1" key="1">
    <citation type="submission" date="2017-07" db="EMBL/GenBank/DDBJ databases">
        <title>Taro Niue Genome Assembly and Annotation.</title>
        <authorList>
            <person name="Atibalentja N."/>
            <person name="Keating K."/>
            <person name="Fields C.J."/>
        </authorList>
    </citation>
    <scope>NUCLEOTIDE SEQUENCE</scope>
    <source>
        <strain evidence="1">Niue_2</strain>
        <tissue evidence="1">Leaf</tissue>
    </source>
</reference>
<sequence length="39" mass="4489">VLGNSGLKMEVEVPAWIKVRCTVWIGRAAFFEGRYVSYR</sequence>
<protein>
    <submittedName>
        <fullName evidence="1">Uncharacterized protein</fullName>
    </submittedName>
</protein>
<name>A0A843WTW6_COLES</name>
<dbReference type="EMBL" id="NMUH01003862">
    <property type="protein sequence ID" value="MQM07394.1"/>
    <property type="molecule type" value="Genomic_DNA"/>
</dbReference>
<organism evidence="1 2">
    <name type="scientific">Colocasia esculenta</name>
    <name type="common">Wild taro</name>
    <name type="synonym">Arum esculentum</name>
    <dbReference type="NCBI Taxonomy" id="4460"/>
    <lineage>
        <taxon>Eukaryota</taxon>
        <taxon>Viridiplantae</taxon>
        <taxon>Streptophyta</taxon>
        <taxon>Embryophyta</taxon>
        <taxon>Tracheophyta</taxon>
        <taxon>Spermatophyta</taxon>
        <taxon>Magnoliopsida</taxon>
        <taxon>Liliopsida</taxon>
        <taxon>Araceae</taxon>
        <taxon>Aroideae</taxon>
        <taxon>Colocasieae</taxon>
        <taxon>Colocasia</taxon>
    </lineage>
</organism>
<feature type="non-terminal residue" evidence="1">
    <location>
        <position position="1"/>
    </location>
</feature>
<keyword evidence="2" id="KW-1185">Reference proteome</keyword>
<evidence type="ECO:0000313" key="2">
    <source>
        <dbReference type="Proteomes" id="UP000652761"/>
    </source>
</evidence>
<comment type="caution">
    <text evidence="1">The sequence shown here is derived from an EMBL/GenBank/DDBJ whole genome shotgun (WGS) entry which is preliminary data.</text>
</comment>
<accession>A0A843WTW6</accession>
<dbReference type="Proteomes" id="UP000652761">
    <property type="component" value="Unassembled WGS sequence"/>
</dbReference>